<dbReference type="AlphaFoldDB" id="A0A174E870"/>
<keyword evidence="1 4" id="KW-0328">Glycosyltransferase</keyword>
<dbReference type="Pfam" id="PF00535">
    <property type="entry name" value="Glycos_transf_2"/>
    <property type="match status" value="1"/>
</dbReference>
<evidence type="ECO:0000256" key="2">
    <source>
        <dbReference type="ARBA" id="ARBA00022679"/>
    </source>
</evidence>
<proteinExistence type="predicted"/>
<dbReference type="EMBL" id="CYZI01000008">
    <property type="protein sequence ID" value="CUO32689.1"/>
    <property type="molecule type" value="Genomic_DNA"/>
</dbReference>
<reference evidence="4 5" key="1">
    <citation type="submission" date="2015-09" db="EMBL/GenBank/DDBJ databases">
        <authorList>
            <consortium name="Pathogen Informatics"/>
        </authorList>
    </citation>
    <scope>NUCLEOTIDE SEQUENCE [LARGE SCALE GENOMIC DNA]</scope>
    <source>
        <strain evidence="4 5">2789STDY5834842</strain>
    </source>
</reference>
<dbReference type="PANTHER" id="PTHR22916">
    <property type="entry name" value="GLYCOSYLTRANSFERASE"/>
    <property type="match status" value="1"/>
</dbReference>
<dbReference type="CDD" id="cd00761">
    <property type="entry name" value="Glyco_tranf_GTA_type"/>
    <property type="match status" value="1"/>
</dbReference>
<dbReference type="Gene3D" id="3.90.550.10">
    <property type="entry name" value="Spore Coat Polysaccharide Biosynthesis Protein SpsA, Chain A"/>
    <property type="match status" value="1"/>
</dbReference>
<dbReference type="GO" id="GO:0016758">
    <property type="term" value="F:hexosyltransferase activity"/>
    <property type="evidence" value="ECO:0007669"/>
    <property type="project" value="UniProtKB-ARBA"/>
</dbReference>
<evidence type="ECO:0000259" key="3">
    <source>
        <dbReference type="Pfam" id="PF00535"/>
    </source>
</evidence>
<dbReference type="InterPro" id="IPR001173">
    <property type="entry name" value="Glyco_trans_2-like"/>
</dbReference>
<dbReference type="RefSeq" id="WP_057250128.1">
    <property type="nucleotide sequence ID" value="NZ_CYZI01000008.1"/>
</dbReference>
<keyword evidence="2 4" id="KW-0808">Transferase</keyword>
<dbReference type="EC" id="2.4.1.-" evidence="4"/>
<dbReference type="SUPFAM" id="SSF53448">
    <property type="entry name" value="Nucleotide-diphospho-sugar transferases"/>
    <property type="match status" value="1"/>
</dbReference>
<evidence type="ECO:0000313" key="4">
    <source>
        <dbReference type="EMBL" id="CUO32689.1"/>
    </source>
</evidence>
<feature type="domain" description="Glycosyltransferase 2-like" evidence="3">
    <location>
        <begin position="7"/>
        <end position="74"/>
    </location>
</feature>
<sequence>MKNPTVSIIIPVYNAEGTITRCLDSIIHQTYSSIEVIIIDDGSSDLSGSICDNYATKYNYIQVIHKKNEGVSIAEGGNLAASKIRNLECPNYEICLIDYGCGKFNRKIHIMEQYP</sequence>
<name>A0A174E870_PHOVU</name>
<dbReference type="Proteomes" id="UP000095333">
    <property type="component" value="Unassembled WGS sequence"/>
</dbReference>
<dbReference type="PANTHER" id="PTHR22916:SF51">
    <property type="entry name" value="GLYCOSYLTRANSFERASE EPSH-RELATED"/>
    <property type="match status" value="1"/>
</dbReference>
<organism evidence="4 5">
    <name type="scientific">Phocaeicola vulgatus</name>
    <name type="common">Bacteroides vulgatus</name>
    <dbReference type="NCBI Taxonomy" id="821"/>
    <lineage>
        <taxon>Bacteria</taxon>
        <taxon>Pseudomonadati</taxon>
        <taxon>Bacteroidota</taxon>
        <taxon>Bacteroidia</taxon>
        <taxon>Bacteroidales</taxon>
        <taxon>Bacteroidaceae</taxon>
        <taxon>Phocaeicola</taxon>
    </lineage>
</organism>
<evidence type="ECO:0000256" key="1">
    <source>
        <dbReference type="ARBA" id="ARBA00022676"/>
    </source>
</evidence>
<dbReference type="InterPro" id="IPR029044">
    <property type="entry name" value="Nucleotide-diphossugar_trans"/>
</dbReference>
<evidence type="ECO:0000313" key="5">
    <source>
        <dbReference type="Proteomes" id="UP000095333"/>
    </source>
</evidence>
<gene>
    <name evidence="4" type="primary">pgaC_2</name>
    <name evidence="4" type="ORF">ERS852457_01766</name>
</gene>
<protein>
    <submittedName>
        <fullName evidence="4">Glycosyl transferase family protein</fullName>
        <ecNumber evidence="4">2.4.1.-</ecNumber>
    </submittedName>
</protein>
<accession>A0A174E870</accession>